<evidence type="ECO:0000256" key="1">
    <source>
        <dbReference type="ARBA" id="ARBA00023015"/>
    </source>
</evidence>
<dbReference type="GO" id="GO:0003677">
    <property type="term" value="F:DNA binding"/>
    <property type="evidence" value="ECO:0007669"/>
    <property type="project" value="UniProtKB-KW"/>
</dbReference>
<dbReference type="PROSITE" id="PS50949">
    <property type="entry name" value="HTH_GNTR"/>
    <property type="match status" value="1"/>
</dbReference>
<protein>
    <submittedName>
        <fullName evidence="5">Transcriptional regulator, GntR family</fullName>
    </submittedName>
</protein>
<dbReference type="InterPro" id="IPR011711">
    <property type="entry name" value="GntR_C"/>
</dbReference>
<evidence type="ECO:0000256" key="2">
    <source>
        <dbReference type="ARBA" id="ARBA00023125"/>
    </source>
</evidence>
<dbReference type="InterPro" id="IPR036388">
    <property type="entry name" value="WH-like_DNA-bd_sf"/>
</dbReference>
<gene>
    <name evidence="5" type="ORF">SAMN04489725_109112</name>
</gene>
<proteinExistence type="predicted"/>
<organism evidence="5 6">
    <name type="scientific">Alicyclobacillus hesperidum</name>
    <dbReference type="NCBI Taxonomy" id="89784"/>
    <lineage>
        <taxon>Bacteria</taxon>
        <taxon>Bacillati</taxon>
        <taxon>Bacillota</taxon>
        <taxon>Bacilli</taxon>
        <taxon>Bacillales</taxon>
        <taxon>Alicyclobacillaceae</taxon>
        <taxon>Alicyclobacillus</taxon>
    </lineage>
</organism>
<dbReference type="AlphaFoldDB" id="A0A1H2V1U8"/>
<dbReference type="SMART" id="SM00895">
    <property type="entry name" value="FCD"/>
    <property type="match status" value="1"/>
</dbReference>
<name>A0A1H2V1U8_9BACL</name>
<accession>A0A1H2V1U8</accession>
<keyword evidence="6" id="KW-1185">Reference proteome</keyword>
<evidence type="ECO:0000259" key="4">
    <source>
        <dbReference type="PROSITE" id="PS50949"/>
    </source>
</evidence>
<dbReference type="Pfam" id="PF00392">
    <property type="entry name" value="GntR"/>
    <property type="match status" value="1"/>
</dbReference>
<dbReference type="EMBL" id="FNOJ01000009">
    <property type="protein sequence ID" value="SDW62273.1"/>
    <property type="molecule type" value="Genomic_DNA"/>
</dbReference>
<dbReference type="SMART" id="SM00345">
    <property type="entry name" value="HTH_GNTR"/>
    <property type="match status" value="1"/>
</dbReference>
<dbReference type="PANTHER" id="PTHR43537">
    <property type="entry name" value="TRANSCRIPTIONAL REGULATOR, GNTR FAMILY"/>
    <property type="match status" value="1"/>
</dbReference>
<evidence type="ECO:0000313" key="6">
    <source>
        <dbReference type="Proteomes" id="UP000182589"/>
    </source>
</evidence>
<dbReference type="InterPro" id="IPR008920">
    <property type="entry name" value="TF_FadR/GntR_C"/>
</dbReference>
<dbReference type="Gene3D" id="1.10.10.10">
    <property type="entry name" value="Winged helix-like DNA-binding domain superfamily/Winged helix DNA-binding domain"/>
    <property type="match status" value="1"/>
</dbReference>
<dbReference type="SUPFAM" id="SSF46785">
    <property type="entry name" value="Winged helix' DNA-binding domain"/>
    <property type="match status" value="1"/>
</dbReference>
<dbReference type="Pfam" id="PF07729">
    <property type="entry name" value="FCD"/>
    <property type="match status" value="1"/>
</dbReference>
<dbReference type="CDD" id="cd07377">
    <property type="entry name" value="WHTH_GntR"/>
    <property type="match status" value="1"/>
</dbReference>
<dbReference type="PANTHER" id="PTHR43537:SF24">
    <property type="entry name" value="GLUCONATE OPERON TRANSCRIPTIONAL REPRESSOR"/>
    <property type="match status" value="1"/>
</dbReference>
<dbReference type="InterPro" id="IPR000524">
    <property type="entry name" value="Tscrpt_reg_HTH_GntR"/>
</dbReference>
<dbReference type="GO" id="GO:0003700">
    <property type="term" value="F:DNA-binding transcription factor activity"/>
    <property type="evidence" value="ECO:0007669"/>
    <property type="project" value="InterPro"/>
</dbReference>
<dbReference type="SUPFAM" id="SSF48008">
    <property type="entry name" value="GntR ligand-binding domain-like"/>
    <property type="match status" value="1"/>
</dbReference>
<dbReference type="PRINTS" id="PR00035">
    <property type="entry name" value="HTHGNTR"/>
</dbReference>
<dbReference type="Proteomes" id="UP000182589">
    <property type="component" value="Unassembled WGS sequence"/>
</dbReference>
<dbReference type="InterPro" id="IPR036390">
    <property type="entry name" value="WH_DNA-bd_sf"/>
</dbReference>
<evidence type="ECO:0000256" key="3">
    <source>
        <dbReference type="ARBA" id="ARBA00023163"/>
    </source>
</evidence>
<feature type="domain" description="HTH gntR-type" evidence="4">
    <location>
        <begin position="33"/>
        <end position="99"/>
    </location>
</feature>
<keyword evidence="3" id="KW-0804">Transcription</keyword>
<evidence type="ECO:0000313" key="5">
    <source>
        <dbReference type="EMBL" id="SDW62273.1"/>
    </source>
</evidence>
<dbReference type="STRING" id="89784.SAMN04489725_109112"/>
<reference evidence="6" key="1">
    <citation type="submission" date="2016-10" db="EMBL/GenBank/DDBJ databases">
        <authorList>
            <person name="Varghese N."/>
        </authorList>
    </citation>
    <scope>NUCLEOTIDE SEQUENCE [LARGE SCALE GENOMIC DNA]</scope>
    <source>
        <strain evidence="6">DSM 12489</strain>
    </source>
</reference>
<keyword evidence="1" id="KW-0805">Transcription regulation</keyword>
<keyword evidence="2" id="KW-0238">DNA-binding</keyword>
<sequence>MIRHKLTLCQIQDKHKQRNGVLRLADATISPSVTLGAKIADQLRCRIVSGTLAKGEVISENQLAREFGTSRSPVREALRELAHEGVIELARMGAIVKGLDAGDVQELYDVRFLIERFAFSRVAAQSDDVRSALCIELTQMVDKMELAVRHGNHVEFAAWDLRFHERVVGAAGHKRLWHMWGEIREIVHATLAVVTERRLERCPDDMSGSLEQHRELVKALVVGDEDLVQAVVQRHLEETKSLVETLFGLS</sequence>
<dbReference type="Gene3D" id="1.20.120.530">
    <property type="entry name" value="GntR ligand-binding domain-like"/>
    <property type="match status" value="1"/>
</dbReference>